<proteinExistence type="predicted"/>
<dbReference type="Proteomes" id="UP000284657">
    <property type="component" value="Unassembled WGS sequence"/>
</dbReference>
<name>A0A3F2RFG0_9STRA</name>
<protein>
    <submittedName>
        <fullName evidence="1">Uncharacterized protein</fullName>
    </submittedName>
</protein>
<dbReference type="OrthoDB" id="112549at2759"/>
<organism evidence="1 3">
    <name type="scientific">Phytophthora kernoviae</name>
    <dbReference type="NCBI Taxonomy" id="325452"/>
    <lineage>
        <taxon>Eukaryota</taxon>
        <taxon>Sar</taxon>
        <taxon>Stramenopiles</taxon>
        <taxon>Oomycota</taxon>
        <taxon>Peronosporomycetes</taxon>
        <taxon>Peronosporales</taxon>
        <taxon>Peronosporaceae</taxon>
        <taxon>Phytophthora</taxon>
    </lineage>
</organism>
<sequence>MMQQGCTIITVFPVLRTSLRRRKLAAALLAKPKHQLDARGCVFLYLQYRAATRNMALMKHMLLEFLYHRETVLLDFVARGAQVMSVIPFALPISIEIAIYP</sequence>
<evidence type="ECO:0000313" key="2">
    <source>
        <dbReference type="EMBL" id="RLN60883.1"/>
    </source>
</evidence>
<evidence type="ECO:0000313" key="4">
    <source>
        <dbReference type="Proteomes" id="UP000284657"/>
    </source>
</evidence>
<reference evidence="3 4" key="1">
    <citation type="submission" date="2018-07" db="EMBL/GenBank/DDBJ databases">
        <title>Genome sequencing of oomycete isolates from Chile give support for New Zealand origin for Phytophthora kernoviae and make available the first Nothophytophthora sp. genome.</title>
        <authorList>
            <person name="Studholme D.J."/>
            <person name="Sanfuentes E."/>
            <person name="Panda P."/>
            <person name="Hill R."/>
            <person name="Sambles C."/>
            <person name="Grant M."/>
            <person name="Williams N.M."/>
            <person name="Mcdougal R.L."/>
        </authorList>
    </citation>
    <scope>NUCLEOTIDE SEQUENCE [LARGE SCALE GENOMIC DNA]</scope>
    <source>
        <strain evidence="1">Chile6</strain>
        <strain evidence="2">Chile7</strain>
    </source>
</reference>
<evidence type="ECO:0000313" key="3">
    <source>
        <dbReference type="Proteomes" id="UP000277300"/>
    </source>
</evidence>
<accession>A0A3F2RFG0</accession>
<dbReference type="EMBL" id="MBDO02000563">
    <property type="protein sequence ID" value="RLN53935.1"/>
    <property type="molecule type" value="Genomic_DNA"/>
</dbReference>
<dbReference type="AlphaFoldDB" id="A0A3F2RFG0"/>
<comment type="caution">
    <text evidence="1">The sequence shown here is derived from an EMBL/GenBank/DDBJ whole genome shotgun (WGS) entry which is preliminary data.</text>
</comment>
<dbReference type="EMBL" id="MBAD02000939">
    <property type="protein sequence ID" value="RLN60883.1"/>
    <property type="molecule type" value="Genomic_DNA"/>
</dbReference>
<dbReference type="Proteomes" id="UP000277300">
    <property type="component" value="Unassembled WGS sequence"/>
</dbReference>
<gene>
    <name evidence="2" type="ORF">BBJ29_008417</name>
    <name evidence="1" type="ORF">BBP00_00009151</name>
</gene>
<evidence type="ECO:0000313" key="1">
    <source>
        <dbReference type="EMBL" id="RLN53935.1"/>
    </source>
</evidence>